<dbReference type="InterPro" id="IPR013762">
    <property type="entry name" value="Integrase-like_cat_sf"/>
</dbReference>
<dbReference type="RefSeq" id="WP_349879749.1">
    <property type="nucleotide sequence ID" value="NZ_CP157974.1"/>
</dbReference>
<dbReference type="GO" id="GO:0006310">
    <property type="term" value="P:DNA recombination"/>
    <property type="evidence" value="ECO:0007669"/>
    <property type="project" value="UniProtKB-KW"/>
</dbReference>
<sequence length="42" mass="4544">MMELLGHSTIRMTADTYGHVLLARARQAASAIDRVLGEEGMA</sequence>
<evidence type="ECO:0000313" key="2">
    <source>
        <dbReference type="EMBL" id="XBT83438.1"/>
    </source>
</evidence>
<gene>
    <name evidence="2" type="ORF">ABIH81_08205</name>
</gene>
<dbReference type="GO" id="GO:0015074">
    <property type="term" value="P:DNA integration"/>
    <property type="evidence" value="ECO:0007669"/>
    <property type="project" value="InterPro"/>
</dbReference>
<evidence type="ECO:0000256" key="1">
    <source>
        <dbReference type="ARBA" id="ARBA00023172"/>
    </source>
</evidence>
<dbReference type="EMBL" id="CP157974">
    <property type="protein sequence ID" value="XBT83438.1"/>
    <property type="molecule type" value="Genomic_DNA"/>
</dbReference>
<organism evidence="2">
    <name type="scientific">Micromonospora sp. HUAS YX12</name>
    <dbReference type="NCBI Taxonomy" id="3156396"/>
    <lineage>
        <taxon>Bacteria</taxon>
        <taxon>Bacillati</taxon>
        <taxon>Actinomycetota</taxon>
        <taxon>Actinomycetes</taxon>
        <taxon>Micromonosporales</taxon>
        <taxon>Micromonosporaceae</taxon>
        <taxon>Micromonospora</taxon>
    </lineage>
</organism>
<reference evidence="2" key="1">
    <citation type="submission" date="2024-06" db="EMBL/GenBank/DDBJ databases">
        <title>Micromonospora sp. strain HUAS YX12 genome sequences.</title>
        <authorList>
            <person name="Mo P."/>
        </authorList>
    </citation>
    <scope>NUCLEOTIDE SEQUENCE</scope>
    <source>
        <strain evidence="2">HUAS YX12</strain>
    </source>
</reference>
<dbReference type="InterPro" id="IPR011010">
    <property type="entry name" value="DNA_brk_join_enz"/>
</dbReference>
<accession>A0AAU7R4W0</accession>
<dbReference type="GO" id="GO:0003677">
    <property type="term" value="F:DNA binding"/>
    <property type="evidence" value="ECO:0007669"/>
    <property type="project" value="InterPro"/>
</dbReference>
<dbReference type="AlphaFoldDB" id="A0AAU7R4W0"/>
<evidence type="ECO:0008006" key="3">
    <source>
        <dbReference type="Google" id="ProtNLM"/>
    </source>
</evidence>
<protein>
    <recommendedName>
        <fullName evidence="3">Integrase</fullName>
    </recommendedName>
</protein>
<dbReference type="Gene3D" id="1.10.443.10">
    <property type="entry name" value="Intergrase catalytic core"/>
    <property type="match status" value="1"/>
</dbReference>
<proteinExistence type="predicted"/>
<keyword evidence="1" id="KW-0233">DNA recombination</keyword>
<dbReference type="SUPFAM" id="SSF56349">
    <property type="entry name" value="DNA breaking-rejoining enzymes"/>
    <property type="match status" value="1"/>
</dbReference>
<name>A0AAU7R4W0_9ACTN</name>